<sequence>MMTRFTLKPALLAAALFYFSPNGVSANEAPEERWFQVEMIVFEHIDPNSDEIWSEEYQAGEENSLAAESPFEEDLYPHREQPMELSPPVAAGEEAAPLVELLLADGSPLLPPLNREEETGKKNQAPDKPLMLLPSDQFTLTTQRERLDKSEAYRVLFHQAWRQPLVESSSAPWIRIEGGDYYGASPTLAGSVSFSLKRYLHIRTRLSLTEFEPFQSLTTEIPDDYVSNAEEQILAMPDSASTSQARGYEPLRRFDLTQSRRMRSSELHYLDSPVMGVLVRLIPFEQPSIEASAPASEISTLAPPGNDLPVQ</sequence>
<feature type="compositionally biased region" description="Basic and acidic residues" evidence="1">
    <location>
        <begin position="114"/>
        <end position="125"/>
    </location>
</feature>
<evidence type="ECO:0008006" key="5">
    <source>
        <dbReference type="Google" id="ProtNLM"/>
    </source>
</evidence>
<evidence type="ECO:0000256" key="2">
    <source>
        <dbReference type="SAM" id="SignalP"/>
    </source>
</evidence>
<evidence type="ECO:0000313" key="3">
    <source>
        <dbReference type="EMBL" id="RRJ84665.1"/>
    </source>
</evidence>
<protein>
    <recommendedName>
        <fullName evidence="5">Peptidoglycan-binding protein CsiV</fullName>
    </recommendedName>
</protein>
<feature type="chain" id="PRO_5017979071" description="Peptidoglycan-binding protein CsiV" evidence="2">
    <location>
        <begin position="27"/>
        <end position="311"/>
    </location>
</feature>
<dbReference type="Proteomes" id="UP000280792">
    <property type="component" value="Unassembled WGS sequence"/>
</dbReference>
<comment type="caution">
    <text evidence="3">The sequence shown here is derived from an EMBL/GenBank/DDBJ whole genome shotgun (WGS) entry which is preliminary data.</text>
</comment>
<keyword evidence="4" id="KW-1185">Reference proteome</keyword>
<dbReference type="RefSeq" id="WP_125015094.1">
    <property type="nucleotide sequence ID" value="NZ_QWEZ01000001.1"/>
</dbReference>
<evidence type="ECO:0000256" key="1">
    <source>
        <dbReference type="SAM" id="MobiDB-lite"/>
    </source>
</evidence>
<reference evidence="3 4" key="1">
    <citation type="submission" date="2018-08" db="EMBL/GenBank/DDBJ databases">
        <authorList>
            <person name="Khan S.A."/>
        </authorList>
    </citation>
    <scope>NUCLEOTIDE SEQUENCE [LARGE SCALE GENOMIC DNA]</scope>
    <source>
        <strain evidence="3 4">GTF-13</strain>
    </source>
</reference>
<dbReference type="AlphaFoldDB" id="A0A3P3VPL7"/>
<keyword evidence="2" id="KW-0732">Signal</keyword>
<dbReference type="Pfam" id="PF10972">
    <property type="entry name" value="CsiV"/>
    <property type="match status" value="1"/>
</dbReference>
<name>A0A3P3VPL7_9GAMM</name>
<reference evidence="3 4" key="2">
    <citation type="submission" date="2018-12" db="EMBL/GenBank/DDBJ databases">
        <title>Simiduia agarivorans gen. nov., sp. nov., a marine, agarolytic bacterium isolated from shallow coastal water from Keelung, Taiwan.</title>
        <authorList>
            <person name="Shieh W.Y."/>
        </authorList>
    </citation>
    <scope>NUCLEOTIDE SEQUENCE [LARGE SCALE GENOMIC DNA]</scope>
    <source>
        <strain evidence="3 4">GTF-13</strain>
    </source>
</reference>
<dbReference type="InterPro" id="IPR021241">
    <property type="entry name" value="CsiV"/>
</dbReference>
<organism evidence="3 4">
    <name type="scientific">Aestuariirhabdus litorea</name>
    <dbReference type="NCBI Taxonomy" id="2528527"/>
    <lineage>
        <taxon>Bacteria</taxon>
        <taxon>Pseudomonadati</taxon>
        <taxon>Pseudomonadota</taxon>
        <taxon>Gammaproteobacteria</taxon>
        <taxon>Oceanospirillales</taxon>
        <taxon>Aestuariirhabdaceae</taxon>
        <taxon>Aestuariirhabdus</taxon>
    </lineage>
</organism>
<accession>A0A3P3VPL7</accession>
<feature type="region of interest" description="Disordered" evidence="1">
    <location>
        <begin position="111"/>
        <end position="131"/>
    </location>
</feature>
<proteinExistence type="predicted"/>
<evidence type="ECO:0000313" key="4">
    <source>
        <dbReference type="Proteomes" id="UP000280792"/>
    </source>
</evidence>
<dbReference type="EMBL" id="QWEZ01000001">
    <property type="protein sequence ID" value="RRJ84665.1"/>
    <property type="molecule type" value="Genomic_DNA"/>
</dbReference>
<gene>
    <name evidence="3" type="ORF">D0544_06060</name>
</gene>
<feature type="signal peptide" evidence="2">
    <location>
        <begin position="1"/>
        <end position="26"/>
    </location>
</feature>